<organism evidence="1 2">
    <name type="scientific">Paraburkholderia azotifigens</name>
    <dbReference type="NCBI Taxonomy" id="2057004"/>
    <lineage>
        <taxon>Bacteria</taxon>
        <taxon>Pseudomonadati</taxon>
        <taxon>Pseudomonadota</taxon>
        <taxon>Betaproteobacteria</taxon>
        <taxon>Burkholderiales</taxon>
        <taxon>Burkholderiaceae</taxon>
        <taxon>Paraburkholderia</taxon>
    </lineage>
</organism>
<sequence>MFPFPSNSEEEGKLQNYGATCIYVVDSGGALTMNEHKLNSRAEGGTSLKW</sequence>
<keyword evidence="2" id="KW-1185">Reference proteome</keyword>
<proteinExistence type="predicted"/>
<comment type="caution">
    <text evidence="1">The sequence shown here is derived from an EMBL/GenBank/DDBJ whole genome shotgun (WGS) entry which is preliminary data.</text>
</comment>
<name>A0ABU9RGH1_9BURK</name>
<evidence type="ECO:0000313" key="2">
    <source>
        <dbReference type="Proteomes" id="UP001481677"/>
    </source>
</evidence>
<accession>A0ABU9RGH1</accession>
<gene>
    <name evidence="1" type="ORF">V4C56_41895</name>
</gene>
<dbReference type="EMBL" id="JAZHGA010000067">
    <property type="protein sequence ID" value="MEM5346165.1"/>
    <property type="molecule type" value="Genomic_DNA"/>
</dbReference>
<reference evidence="1 2" key="1">
    <citation type="submission" date="2024-01" db="EMBL/GenBank/DDBJ databases">
        <title>The diversity of rhizobia nodulating Mimosa spp. in eleven states of Brazil covering several biomes is determined by host plant, location, and edaphic factors.</title>
        <authorList>
            <person name="Rouws L."/>
            <person name="Barauna A."/>
            <person name="Beukes C."/>
            <person name="De Faria S.M."/>
            <person name="Gross E."/>
            <person name="Dos Reis Junior F.B."/>
            <person name="Simon M."/>
            <person name="Maluk M."/>
            <person name="Odee D.W."/>
            <person name="Kenicer G."/>
            <person name="Young J.P.W."/>
            <person name="Reis V.M."/>
            <person name="Zilli J."/>
            <person name="James E.K."/>
        </authorList>
    </citation>
    <scope>NUCLEOTIDE SEQUENCE [LARGE SCALE GENOMIC DNA]</scope>
    <source>
        <strain evidence="1 2">JPY530</strain>
    </source>
</reference>
<protein>
    <submittedName>
        <fullName evidence="1">Uncharacterized protein</fullName>
    </submittedName>
</protein>
<evidence type="ECO:0000313" key="1">
    <source>
        <dbReference type="EMBL" id="MEM5346165.1"/>
    </source>
</evidence>
<dbReference type="Proteomes" id="UP001481677">
    <property type="component" value="Unassembled WGS sequence"/>
</dbReference>